<dbReference type="PIRSF" id="PIRSF021700">
    <property type="entry name" value="3_dmu_93_MTrfase"/>
    <property type="match status" value="1"/>
</dbReference>
<protein>
    <submittedName>
        <fullName evidence="2">VOC family protein</fullName>
    </submittedName>
</protein>
<proteinExistence type="predicted"/>
<dbReference type="SUPFAM" id="SSF54593">
    <property type="entry name" value="Glyoxalase/Bleomycin resistance protein/Dihydroxybiphenyl dioxygenase"/>
    <property type="match status" value="2"/>
</dbReference>
<keyword evidence="3" id="KW-1185">Reference proteome</keyword>
<reference evidence="2" key="1">
    <citation type="submission" date="2023-03" db="EMBL/GenBank/DDBJ databases">
        <title>Andean soil-derived lignocellulolytic bacterial consortium as a source of novel taxa and putative plastic-active enzymes.</title>
        <authorList>
            <person name="Diaz-Garcia L."/>
            <person name="Chuvochina M."/>
            <person name="Feuerriegel G."/>
            <person name="Bunk B."/>
            <person name="Sproer C."/>
            <person name="Streit W.R."/>
            <person name="Rodriguez L.M."/>
            <person name="Overmann J."/>
            <person name="Jimenez D.J."/>
        </authorList>
    </citation>
    <scope>NUCLEOTIDE SEQUENCE</scope>
    <source>
        <strain evidence="2">MAG 2441</strain>
    </source>
</reference>
<dbReference type="Pfam" id="PF06983">
    <property type="entry name" value="3-dmu-9_3-mt"/>
    <property type="match status" value="2"/>
</dbReference>
<dbReference type="PANTHER" id="PTHR33990:SF4">
    <property type="entry name" value="PHNB-LIKE DOMAIN-CONTAINING PROTEIN"/>
    <property type="match status" value="1"/>
</dbReference>
<dbReference type="InterPro" id="IPR029068">
    <property type="entry name" value="Glyas_Bleomycin-R_OHBP_Dase"/>
</dbReference>
<dbReference type="PANTHER" id="PTHR33990">
    <property type="entry name" value="PROTEIN YJDN-RELATED"/>
    <property type="match status" value="1"/>
</dbReference>
<dbReference type="InterPro" id="IPR009725">
    <property type="entry name" value="3_dmu_93_MTrfase"/>
</dbReference>
<evidence type="ECO:0000313" key="3">
    <source>
        <dbReference type="Proteomes" id="UP001178662"/>
    </source>
</evidence>
<dbReference type="Gene3D" id="3.10.180.10">
    <property type="entry name" value="2,3-Dihydroxybiphenyl 1,2-Dioxygenase, domain 1"/>
    <property type="match status" value="1"/>
</dbReference>
<dbReference type="PIRSF" id="PIRSF500687">
    <property type="entry name" value="MTase_demethylubiq_bact"/>
    <property type="match status" value="1"/>
</dbReference>
<name>A0AA95EX22_9BACL</name>
<gene>
    <name evidence="2" type="ORF">P0Y55_02830</name>
</gene>
<dbReference type="Gene3D" id="3.30.720.100">
    <property type="match status" value="1"/>
</dbReference>
<dbReference type="Proteomes" id="UP001178662">
    <property type="component" value="Chromosome"/>
</dbReference>
<dbReference type="CDD" id="cd06588">
    <property type="entry name" value="PhnB_like"/>
    <property type="match status" value="2"/>
</dbReference>
<evidence type="ECO:0000313" key="2">
    <source>
        <dbReference type="EMBL" id="WEK55033.1"/>
    </source>
</evidence>
<organism evidence="2 3">
    <name type="scientific">Candidatus Cohnella colombiensis</name>
    <dbReference type="NCBI Taxonomy" id="3121368"/>
    <lineage>
        <taxon>Bacteria</taxon>
        <taxon>Bacillati</taxon>
        <taxon>Bacillota</taxon>
        <taxon>Bacilli</taxon>
        <taxon>Bacillales</taxon>
        <taxon>Paenibacillaceae</taxon>
        <taxon>Cohnella</taxon>
    </lineage>
</organism>
<dbReference type="InterPro" id="IPR027259">
    <property type="entry name" value="MTase_demethylubiq_bac"/>
</dbReference>
<evidence type="ECO:0000259" key="1">
    <source>
        <dbReference type="Pfam" id="PF06983"/>
    </source>
</evidence>
<feature type="domain" description="PhnB-like" evidence="1">
    <location>
        <begin position="2"/>
        <end position="123"/>
    </location>
</feature>
<accession>A0AA95EX22</accession>
<feature type="domain" description="PhnB-like" evidence="1">
    <location>
        <begin position="132"/>
        <end position="253"/>
    </location>
</feature>
<dbReference type="AlphaFoldDB" id="A0AA95EX22"/>
<dbReference type="Gene3D" id="3.30.720.110">
    <property type="match status" value="1"/>
</dbReference>
<dbReference type="InterPro" id="IPR028973">
    <property type="entry name" value="PhnB-like"/>
</dbReference>
<dbReference type="EMBL" id="CP119317">
    <property type="protein sequence ID" value="WEK55033.1"/>
    <property type="molecule type" value="Genomic_DNA"/>
</dbReference>
<sequence>MQSIVPHLWFDREADEASRFYISLFEGSKIIDRTILNETPSGTSELIIVELAGQQFMLISAGPYFKFTPAISFVIACNTVAEVERLWDKLIEQGQALMPLGAYPFSEKFGWVADRYGLSWQVMYVGEREIKQKITPQLMFVGEQCGNAEEAMRFYTSVFQQSEIGEIRRYGEGALPNKVGTVLQESFMLNQHRFSAIDSAYNHEFQFSEAISFVVKCDTQEEIDYYWDKLSAVPEAEQCGWLKDKYGVSWQIVPAIMGELMQNKDPEKQAKVTEAFLKMKKFDIAELMRI</sequence>